<sequence length="363" mass="39832">MRTLRSPASKLSLFLLLSINLFLIILVILTVFGIASAALIRFGWVPANFYERPVVGPLFFACVVSLFIGFSTLIMIDSVLIKPMHRMIDAVNELAKGNFGTRIRLAKGSHSLEINEFARSYNKAAEELGSVELLRKDFINNFSHEFKTPIISIKGFAELLQDPELPQAERDEYLEIMISESDRLARLAANILELSKIDSQKIGSGMTVFSVSEQVRRAILMAESKGAAKSLAFELEIDEVAVLGNPDLLKHAWVNILDNAIKFSPDGGTLAISVRRTEQSAQIRIRDEGPGMDETTLRHVFDQFYQGDTSHASEGNGLGMALVKKVLTLHGARIDIDSAPGEGTTVTVTLAEAEATLGKNEAL</sequence>
<comment type="caution">
    <text evidence="1">The sequence shown here is derived from an EMBL/GenBank/DDBJ whole genome shotgun (WGS) entry which is preliminary data.</text>
</comment>
<proteinExistence type="predicted"/>
<evidence type="ECO:0000313" key="2">
    <source>
        <dbReference type="Proteomes" id="UP001380953"/>
    </source>
</evidence>
<reference evidence="1" key="1">
    <citation type="submission" date="2024-03" db="EMBL/GenBank/DDBJ databases">
        <title>Whole genome sequecning of epiphytes from Marcgravia umbellata leaves.</title>
        <authorList>
            <person name="Kumar G."/>
            <person name="Savka M.A."/>
        </authorList>
    </citation>
    <scope>NUCLEOTIDE SEQUENCE</scope>
    <source>
        <strain evidence="1">RIT_BL5</strain>
    </source>
</reference>
<protein>
    <submittedName>
        <fullName evidence="1">HAMP domain-containing sensor histidine kinase</fullName>
    </submittedName>
</protein>
<accession>A0ACC6P9H3</accession>
<evidence type="ECO:0000313" key="1">
    <source>
        <dbReference type="EMBL" id="MEJ8303590.1"/>
    </source>
</evidence>
<keyword evidence="2" id="KW-1185">Reference proteome</keyword>
<gene>
    <name evidence="1" type="ORF">WKI47_06625</name>
</gene>
<name>A0ACC6P9H3_9BACL</name>
<keyword evidence="1" id="KW-0808">Transferase</keyword>
<keyword evidence="1" id="KW-0418">Kinase</keyword>
<organism evidence="1 2">
    <name type="scientific">Saccharibacillus sacchari</name>
    <dbReference type="NCBI Taxonomy" id="456493"/>
    <lineage>
        <taxon>Bacteria</taxon>
        <taxon>Bacillati</taxon>
        <taxon>Bacillota</taxon>
        <taxon>Bacilli</taxon>
        <taxon>Bacillales</taxon>
        <taxon>Paenibacillaceae</taxon>
        <taxon>Saccharibacillus</taxon>
    </lineage>
</organism>
<dbReference type="EMBL" id="JBBKAR010000019">
    <property type="protein sequence ID" value="MEJ8303590.1"/>
    <property type="molecule type" value="Genomic_DNA"/>
</dbReference>
<dbReference type="Proteomes" id="UP001380953">
    <property type="component" value="Unassembled WGS sequence"/>
</dbReference>